<dbReference type="Pfam" id="PF07980">
    <property type="entry name" value="SusD_RagB"/>
    <property type="match status" value="1"/>
</dbReference>
<evidence type="ECO:0000256" key="2">
    <source>
        <dbReference type="ARBA" id="ARBA00006275"/>
    </source>
</evidence>
<evidence type="ECO:0000313" key="8">
    <source>
        <dbReference type="EMBL" id="MFD2034036.1"/>
    </source>
</evidence>
<evidence type="ECO:0000256" key="4">
    <source>
        <dbReference type="ARBA" id="ARBA00023136"/>
    </source>
</evidence>
<evidence type="ECO:0000256" key="1">
    <source>
        <dbReference type="ARBA" id="ARBA00004442"/>
    </source>
</evidence>
<dbReference type="Gene3D" id="1.25.40.390">
    <property type="match status" value="1"/>
</dbReference>
<evidence type="ECO:0000256" key="3">
    <source>
        <dbReference type="ARBA" id="ARBA00022729"/>
    </source>
</evidence>
<reference evidence="9" key="1">
    <citation type="journal article" date="2019" name="Int. J. Syst. Evol. Microbiol.">
        <title>The Global Catalogue of Microorganisms (GCM) 10K type strain sequencing project: providing services to taxonomists for standard genome sequencing and annotation.</title>
        <authorList>
            <consortium name="The Broad Institute Genomics Platform"/>
            <consortium name="The Broad Institute Genome Sequencing Center for Infectious Disease"/>
            <person name="Wu L."/>
            <person name="Ma J."/>
        </authorList>
    </citation>
    <scope>NUCLEOTIDE SEQUENCE [LARGE SCALE GENOMIC DNA]</scope>
    <source>
        <strain evidence="9">CGMCC 1.15180</strain>
    </source>
</reference>
<sequence>MKNIRSIGFLLILTMSSCVDLTENMITDTVADVQFSTPEGLDEALIGAYQPLRWFYGREPGMLMNLYGTDLFQEGQSYNSWWDNYGPGLNASTRLEPSGDVLVWEHFYRGINYANTVISRSENIAIDASLKNAKVAEARFLRAHYYFVLVQHFGAVHLTLEETKEVELEAYRTPEEEIYKAIVEDLEFGIANLPVQQIQYGRPTKYAAVNHLAKVYLTMKNWDKAAELAMEVINEGPYQLLDNYADVFDPFNQRHSEVIWSVQWGDNPEVNNPGNELQRFFSPRQWLLPGLVGDDTFHVGIARFWPTDYALTTLYGNDYRTMELNTKNDSRYHATFKEVWEYNDAANIPAGRAIGDTAAWFTNDPLMQELSDADAALLPYRLVRIKDRNDVFSPTVQKHRYPILRNNGRDYMYMRLGETYLIAAEALMMQGKLSEAAGYFNTLRSRAAYPGIEIPLITPEQLDIDEILDERGRELAGELHRWPDLKRTGKLLERVRKYNPKAASNIREHHQLRPIPQTQIDRTKNEFGQNPGY</sequence>
<dbReference type="InterPro" id="IPR012944">
    <property type="entry name" value="SusD_RagB_dom"/>
</dbReference>
<comment type="caution">
    <text evidence="8">The sequence shown here is derived from an EMBL/GenBank/DDBJ whole genome shotgun (WGS) entry which is preliminary data.</text>
</comment>
<evidence type="ECO:0000259" key="6">
    <source>
        <dbReference type="Pfam" id="PF07980"/>
    </source>
</evidence>
<proteinExistence type="inferred from homology"/>
<keyword evidence="5" id="KW-0998">Cell outer membrane</keyword>
<comment type="similarity">
    <text evidence="2">Belongs to the SusD family.</text>
</comment>
<dbReference type="EMBL" id="JBHUHR010000015">
    <property type="protein sequence ID" value="MFD2034036.1"/>
    <property type="molecule type" value="Genomic_DNA"/>
</dbReference>
<evidence type="ECO:0000256" key="5">
    <source>
        <dbReference type="ARBA" id="ARBA00023237"/>
    </source>
</evidence>
<comment type="subcellular location">
    <subcellularLocation>
        <location evidence="1">Cell outer membrane</location>
    </subcellularLocation>
</comment>
<organism evidence="8 9">
    <name type="scientific">Belliella marina</name>
    <dbReference type="NCBI Taxonomy" id="1644146"/>
    <lineage>
        <taxon>Bacteria</taxon>
        <taxon>Pseudomonadati</taxon>
        <taxon>Bacteroidota</taxon>
        <taxon>Cytophagia</taxon>
        <taxon>Cytophagales</taxon>
        <taxon>Cyclobacteriaceae</taxon>
        <taxon>Belliella</taxon>
    </lineage>
</organism>
<keyword evidence="9" id="KW-1185">Reference proteome</keyword>
<keyword evidence="3" id="KW-0732">Signal</keyword>
<dbReference type="Proteomes" id="UP001597361">
    <property type="component" value="Unassembled WGS sequence"/>
</dbReference>
<gene>
    <name evidence="8" type="ORF">ACFSKL_04495</name>
</gene>
<evidence type="ECO:0000259" key="7">
    <source>
        <dbReference type="Pfam" id="PF14322"/>
    </source>
</evidence>
<dbReference type="SUPFAM" id="SSF48452">
    <property type="entry name" value="TPR-like"/>
    <property type="match status" value="1"/>
</dbReference>
<feature type="domain" description="RagB/SusD" evidence="6">
    <location>
        <begin position="257"/>
        <end position="533"/>
    </location>
</feature>
<dbReference type="RefSeq" id="WP_376883866.1">
    <property type="nucleotide sequence ID" value="NZ_JBHUHR010000015.1"/>
</dbReference>
<name>A0ABW4VJU7_9BACT</name>
<keyword evidence="4" id="KW-0472">Membrane</keyword>
<dbReference type="PROSITE" id="PS51257">
    <property type="entry name" value="PROKAR_LIPOPROTEIN"/>
    <property type="match status" value="1"/>
</dbReference>
<protein>
    <submittedName>
        <fullName evidence="8">RagB/SusD family nutrient uptake outer membrane protein</fullName>
    </submittedName>
</protein>
<accession>A0ABW4VJU7</accession>
<feature type="domain" description="SusD-like N-terminal" evidence="7">
    <location>
        <begin position="32"/>
        <end position="217"/>
    </location>
</feature>
<dbReference type="InterPro" id="IPR011990">
    <property type="entry name" value="TPR-like_helical_dom_sf"/>
</dbReference>
<dbReference type="Pfam" id="PF14322">
    <property type="entry name" value="SusD-like_3"/>
    <property type="match status" value="1"/>
</dbReference>
<dbReference type="InterPro" id="IPR033985">
    <property type="entry name" value="SusD-like_N"/>
</dbReference>
<evidence type="ECO:0000313" key="9">
    <source>
        <dbReference type="Proteomes" id="UP001597361"/>
    </source>
</evidence>